<comment type="caution">
    <text evidence="1">The sequence shown here is derived from an EMBL/GenBank/DDBJ whole genome shotgun (WGS) entry which is preliminary data.</text>
</comment>
<protein>
    <submittedName>
        <fullName evidence="1">Uncharacterized protein</fullName>
    </submittedName>
</protein>
<reference evidence="1 2" key="1">
    <citation type="submission" date="2012-08" db="EMBL/GenBank/DDBJ databases">
        <authorList>
            <person name="Gan P.H.P."/>
            <person name="Ikeda K."/>
            <person name="Irieda H."/>
            <person name="Narusaka M."/>
            <person name="O'Connell R.J."/>
            <person name="Narusaka Y."/>
            <person name="Takano Y."/>
            <person name="Kubo Y."/>
            <person name="Shirasu K."/>
        </authorList>
    </citation>
    <scope>NUCLEOTIDE SEQUENCE [LARGE SCALE GENOMIC DNA]</scope>
    <source>
        <strain evidence="1 2">Nara gc5</strain>
    </source>
</reference>
<organism evidence="1 2">
    <name type="scientific">Colletotrichum fructicola (strain Nara gc5)</name>
    <name type="common">Anthracnose fungus</name>
    <name type="synonym">Colletotrichum gloeosporioides (strain Nara gc5)</name>
    <dbReference type="NCBI Taxonomy" id="1213859"/>
    <lineage>
        <taxon>Eukaryota</taxon>
        <taxon>Fungi</taxon>
        <taxon>Dikarya</taxon>
        <taxon>Ascomycota</taxon>
        <taxon>Pezizomycotina</taxon>
        <taxon>Sordariomycetes</taxon>
        <taxon>Hypocreomycetidae</taxon>
        <taxon>Glomerellales</taxon>
        <taxon>Glomerellaceae</taxon>
        <taxon>Colletotrichum</taxon>
        <taxon>Colletotrichum gloeosporioides species complex</taxon>
    </lineage>
</organism>
<dbReference type="AlphaFoldDB" id="A0A7J6IKL6"/>
<dbReference type="RefSeq" id="XP_031876449.1">
    <property type="nucleotide sequence ID" value="XM_032027163.1"/>
</dbReference>
<proteinExistence type="predicted"/>
<sequence length="147" mass="16802">MPVYQFPLKNCQQVFIDFATACSRQHGSLNIIAAPEPWHNVDNYSLVPLWCPDWTFSAATSCLVRRESIPVRPMMRMDDLDGELYSADGGIGQLRDFEKLFSFNKSILNYRGGILDEIDEIIEDPGRIPSGHIFQPPDPDAFYKFQE</sequence>
<evidence type="ECO:0000313" key="1">
    <source>
        <dbReference type="EMBL" id="KAF4476910.1"/>
    </source>
</evidence>
<dbReference type="EMBL" id="ANPB02000009">
    <property type="protein sequence ID" value="KAF4476910.1"/>
    <property type="molecule type" value="Genomic_DNA"/>
</dbReference>
<reference evidence="1 2" key="2">
    <citation type="submission" date="2020-04" db="EMBL/GenBank/DDBJ databases">
        <title>Genome sequencing and assembly of multiple isolates from the Colletotrichum gloeosporioides species complex.</title>
        <authorList>
            <person name="Gan P."/>
            <person name="Shirasu K."/>
        </authorList>
    </citation>
    <scope>NUCLEOTIDE SEQUENCE [LARGE SCALE GENOMIC DNA]</scope>
    <source>
        <strain evidence="1 2">Nara gc5</strain>
    </source>
</reference>
<evidence type="ECO:0000313" key="2">
    <source>
        <dbReference type="Proteomes" id="UP000011096"/>
    </source>
</evidence>
<dbReference type="OrthoDB" id="4850726at2759"/>
<dbReference type="Proteomes" id="UP000011096">
    <property type="component" value="Unassembled WGS sequence"/>
</dbReference>
<accession>A0A7J6IKL6</accession>
<dbReference type="GeneID" id="43611292"/>
<dbReference type="InParanoid" id="A0A7J6IKL6"/>
<gene>
    <name evidence="1" type="ORF">CGGC5_v015087</name>
</gene>
<name>A0A7J6IKL6_COLFN</name>
<keyword evidence="2" id="KW-1185">Reference proteome</keyword>